<dbReference type="InterPro" id="IPR001296">
    <property type="entry name" value="Glyco_trans_1"/>
</dbReference>
<protein>
    <recommendedName>
        <fullName evidence="6">Glycosyltransferase subfamily 4-like N-terminal domain-containing protein</fullName>
    </recommendedName>
</protein>
<comment type="caution">
    <text evidence="4">The sequence shown here is derived from an EMBL/GenBank/DDBJ whole genome shotgun (WGS) entry which is preliminary data.</text>
</comment>
<dbReference type="EMBL" id="MGGD01000016">
    <property type="protein sequence ID" value="OGM21218.1"/>
    <property type="molecule type" value="Genomic_DNA"/>
</dbReference>
<dbReference type="GO" id="GO:0016757">
    <property type="term" value="F:glycosyltransferase activity"/>
    <property type="evidence" value="ECO:0007669"/>
    <property type="project" value="InterPro"/>
</dbReference>
<sequence>MKILQLTSHFSPNVGGVETHLDNLVRALVARENSVFVLTYRPLITKAKWKMYESRKDLRILRIPWFSGFFYEFVKTPILEFLYLFPGLFLATPLILFLESPDVIHTHGLIAGFVGVFWGKLFGKKTISTTHSIYHFPKNGMYTKFAKWIFANSHHVLTLSKQSKSEIANLGIPSDKITIFTYWVDLEKFKEVNGAKLDHLEGGPGSHLAAKRKIRKSFVVLFVGRLIEEKGILVLLEASRKWSKNITLVIIGTGPLESRIKNLEFRIKNLKYLGKIENNKLPDYYSAADVTIVPSIHEEGFGRVILESLACGTPVIGSNRGAIPEAMDDSVGMLIDVTPENIKKSVEFFYKNPGRLVELSKNARKFAKNKYSSKNISAIINVYSSKD</sequence>
<evidence type="ECO:0008006" key="6">
    <source>
        <dbReference type="Google" id="ProtNLM"/>
    </source>
</evidence>
<feature type="transmembrane region" description="Helical" evidence="1">
    <location>
        <begin position="81"/>
        <end position="98"/>
    </location>
</feature>
<dbReference type="InterPro" id="IPR028098">
    <property type="entry name" value="Glyco_trans_4-like_N"/>
</dbReference>
<feature type="domain" description="Glycosyltransferase subfamily 4-like N-terminal" evidence="3">
    <location>
        <begin position="14"/>
        <end position="187"/>
    </location>
</feature>
<dbReference type="SUPFAM" id="SSF53756">
    <property type="entry name" value="UDP-Glycosyltransferase/glycogen phosphorylase"/>
    <property type="match status" value="1"/>
</dbReference>
<evidence type="ECO:0000313" key="5">
    <source>
        <dbReference type="Proteomes" id="UP000176741"/>
    </source>
</evidence>
<dbReference type="AlphaFoldDB" id="A0A1F7Y3I3"/>
<dbReference type="InterPro" id="IPR050194">
    <property type="entry name" value="Glycosyltransferase_grp1"/>
</dbReference>
<reference evidence="4 5" key="1">
    <citation type="journal article" date="2016" name="Nat. Commun.">
        <title>Thousands of microbial genomes shed light on interconnected biogeochemical processes in an aquifer system.</title>
        <authorList>
            <person name="Anantharaman K."/>
            <person name="Brown C.T."/>
            <person name="Hug L.A."/>
            <person name="Sharon I."/>
            <person name="Castelle C.J."/>
            <person name="Probst A.J."/>
            <person name="Thomas B.C."/>
            <person name="Singh A."/>
            <person name="Wilkins M.J."/>
            <person name="Karaoz U."/>
            <person name="Brodie E.L."/>
            <person name="Williams K.H."/>
            <person name="Hubbard S.S."/>
            <person name="Banfield J.F."/>
        </authorList>
    </citation>
    <scope>NUCLEOTIDE SEQUENCE [LARGE SCALE GENOMIC DNA]</scope>
</reference>
<name>A0A1F7Y3I3_9BACT</name>
<evidence type="ECO:0000313" key="4">
    <source>
        <dbReference type="EMBL" id="OGM21218.1"/>
    </source>
</evidence>
<dbReference type="Proteomes" id="UP000176741">
    <property type="component" value="Unassembled WGS sequence"/>
</dbReference>
<evidence type="ECO:0000259" key="2">
    <source>
        <dbReference type="Pfam" id="PF00534"/>
    </source>
</evidence>
<keyword evidence="1" id="KW-0472">Membrane</keyword>
<dbReference type="PANTHER" id="PTHR45947:SF3">
    <property type="entry name" value="SULFOQUINOVOSYL TRANSFERASE SQD2"/>
    <property type="match status" value="1"/>
</dbReference>
<feature type="transmembrane region" description="Helical" evidence="1">
    <location>
        <begin position="104"/>
        <end position="123"/>
    </location>
</feature>
<proteinExistence type="predicted"/>
<accession>A0A1F7Y3I3</accession>
<dbReference type="Gene3D" id="3.40.50.2000">
    <property type="entry name" value="Glycogen Phosphorylase B"/>
    <property type="match status" value="2"/>
</dbReference>
<organism evidence="4 5">
    <name type="scientific">Candidatus Woesebacteria bacterium RIFCSPHIGHO2_01_FULL_38_26b</name>
    <dbReference type="NCBI Taxonomy" id="1802491"/>
    <lineage>
        <taxon>Bacteria</taxon>
        <taxon>Candidatus Woeseibacteriota</taxon>
    </lineage>
</organism>
<feature type="domain" description="Glycosyl transferase family 1" evidence="2">
    <location>
        <begin position="213"/>
        <end position="365"/>
    </location>
</feature>
<keyword evidence="1" id="KW-0812">Transmembrane</keyword>
<dbReference type="Pfam" id="PF00534">
    <property type="entry name" value="Glycos_transf_1"/>
    <property type="match status" value="1"/>
</dbReference>
<dbReference type="PANTHER" id="PTHR45947">
    <property type="entry name" value="SULFOQUINOVOSYL TRANSFERASE SQD2"/>
    <property type="match status" value="1"/>
</dbReference>
<gene>
    <name evidence="4" type="ORF">A2771_03615</name>
</gene>
<evidence type="ECO:0000259" key="3">
    <source>
        <dbReference type="Pfam" id="PF13439"/>
    </source>
</evidence>
<dbReference type="CDD" id="cd03801">
    <property type="entry name" value="GT4_PimA-like"/>
    <property type="match status" value="1"/>
</dbReference>
<evidence type="ECO:0000256" key="1">
    <source>
        <dbReference type="SAM" id="Phobius"/>
    </source>
</evidence>
<dbReference type="Pfam" id="PF13439">
    <property type="entry name" value="Glyco_transf_4"/>
    <property type="match status" value="1"/>
</dbReference>
<keyword evidence="1" id="KW-1133">Transmembrane helix</keyword>